<comment type="cofactor">
    <cofactor evidence="1 5">
        <name>FAD</name>
        <dbReference type="ChEBI" id="CHEBI:57692"/>
    </cofactor>
</comment>
<dbReference type="PANTHER" id="PTHR43884">
    <property type="entry name" value="ACYL-COA DEHYDROGENASE"/>
    <property type="match status" value="1"/>
</dbReference>
<dbReference type="Pfam" id="PF00441">
    <property type="entry name" value="Acyl-CoA_dh_1"/>
    <property type="match status" value="1"/>
</dbReference>
<evidence type="ECO:0000313" key="10">
    <source>
        <dbReference type="Proteomes" id="UP000252355"/>
    </source>
</evidence>
<dbReference type="GO" id="GO:0050660">
    <property type="term" value="F:flavin adenine dinucleotide binding"/>
    <property type="evidence" value="ECO:0007669"/>
    <property type="project" value="InterPro"/>
</dbReference>
<reference evidence="9 10" key="1">
    <citation type="submission" date="2018-05" db="EMBL/GenBank/DDBJ databases">
        <title>A metagenomic window into the 2 km-deep terrestrial subsurface aquifer revealed taxonomically and functionally diverse microbial community comprising novel uncultured bacterial lineages.</title>
        <authorList>
            <person name="Kadnikov V.V."/>
            <person name="Mardanov A.V."/>
            <person name="Beletsky A.V."/>
            <person name="Banks D."/>
            <person name="Pimenov N.V."/>
            <person name="Frank Y.A."/>
            <person name="Karnachuk O.V."/>
            <person name="Ravin N.V."/>
        </authorList>
    </citation>
    <scope>NUCLEOTIDE SEQUENCE [LARGE SCALE GENOMIC DNA]</scope>
    <source>
        <strain evidence="9">BY5</strain>
    </source>
</reference>
<protein>
    <submittedName>
        <fullName evidence="9">Butyryl-CoA dehydrogenase</fullName>
    </submittedName>
</protein>
<feature type="domain" description="Acyl-CoA oxidase/dehydrogenase middle" evidence="7">
    <location>
        <begin position="123"/>
        <end position="216"/>
    </location>
</feature>
<dbReference type="Gene3D" id="1.20.140.10">
    <property type="entry name" value="Butyryl-CoA Dehydrogenase, subunit A, domain 3"/>
    <property type="match status" value="1"/>
</dbReference>
<keyword evidence="3 5" id="KW-0285">Flavoprotein</keyword>
<evidence type="ECO:0000256" key="2">
    <source>
        <dbReference type="ARBA" id="ARBA00009347"/>
    </source>
</evidence>
<sequence>MHLELSDQELSWQTEWRNFATEVLAPASEEMDRTARLPDHLLASLRDRRILQPFLPVELGGQGLELFHLTLLVEELGRQSPVVAWLAAQQVVIGIRTNLACFNVPDHRDLARQAANLEAICSLAATEPEAGCDLGALTTTSRRRDDGQYEVSGGKAYVNWAGRARWLVTLTKAEGEGGQGSTMLLIRLPSPQVKIGEVHATLGMNGLEAAPVVFERQVVPASHVAGVAGFGHDLYDRMVNELRICVAAIATGLGQQVFDDAAHHAKSRKQFGRPIGSFQSLQWRFSDAALKVDAARLHVWQAVELAGAKGSCFQQAAMAKIFATEAAFWVADFGMQAMGSKAYVRPSRVERLFRDARFLKIALGTSEILRNKIAERL</sequence>
<gene>
    <name evidence="9" type="ORF">OZSIB_0886</name>
</gene>
<dbReference type="InterPro" id="IPR006091">
    <property type="entry name" value="Acyl-CoA_Oxase/DH_mid-dom"/>
</dbReference>
<dbReference type="FunFam" id="1.20.140.10:FF:000004">
    <property type="entry name" value="Acyl-CoA dehydrogenase FadE25"/>
    <property type="match status" value="1"/>
</dbReference>
<accession>A0A367ZWM4</accession>
<comment type="caution">
    <text evidence="9">The sequence shown here is derived from an EMBL/GenBank/DDBJ whole genome shotgun (WGS) entry which is preliminary data.</text>
</comment>
<evidence type="ECO:0000256" key="5">
    <source>
        <dbReference type="RuleBase" id="RU362125"/>
    </source>
</evidence>
<keyword evidence="5" id="KW-0560">Oxidoreductase</keyword>
<evidence type="ECO:0000259" key="7">
    <source>
        <dbReference type="Pfam" id="PF02770"/>
    </source>
</evidence>
<evidence type="ECO:0000256" key="3">
    <source>
        <dbReference type="ARBA" id="ARBA00022630"/>
    </source>
</evidence>
<comment type="similarity">
    <text evidence="2 5">Belongs to the acyl-CoA dehydrogenase family.</text>
</comment>
<name>A0A367ZWM4_9BACT</name>
<organism evidence="9 10">
    <name type="scientific">Candidatus Ozemobacter sibiricus</name>
    <dbReference type="NCBI Taxonomy" id="2268124"/>
    <lineage>
        <taxon>Bacteria</taxon>
        <taxon>Candidatus Ozemobacteria</taxon>
        <taxon>Candidatus Ozemobacterales</taxon>
        <taxon>Candidatus Ozemobacteraceae</taxon>
        <taxon>Candidatus Ozemobacter</taxon>
    </lineage>
</organism>
<dbReference type="GO" id="GO:0003995">
    <property type="term" value="F:acyl-CoA dehydrogenase activity"/>
    <property type="evidence" value="ECO:0007669"/>
    <property type="project" value="TreeGrafter"/>
</dbReference>
<dbReference type="Pfam" id="PF02770">
    <property type="entry name" value="Acyl-CoA_dh_M"/>
    <property type="match status" value="1"/>
</dbReference>
<dbReference type="Gene3D" id="2.40.110.10">
    <property type="entry name" value="Butyryl-CoA Dehydrogenase, subunit A, domain 2"/>
    <property type="match status" value="1"/>
</dbReference>
<keyword evidence="4 5" id="KW-0274">FAD</keyword>
<dbReference type="Gene3D" id="1.10.540.10">
    <property type="entry name" value="Acyl-CoA dehydrogenase/oxidase, N-terminal domain"/>
    <property type="match status" value="1"/>
</dbReference>
<dbReference type="InterPro" id="IPR009100">
    <property type="entry name" value="AcylCoA_DH/oxidase_NM_dom_sf"/>
</dbReference>
<dbReference type="PIRSF" id="PIRSF016578">
    <property type="entry name" value="HsaA"/>
    <property type="match status" value="1"/>
</dbReference>
<dbReference type="InterPro" id="IPR013786">
    <property type="entry name" value="AcylCoA_DH/ox_N"/>
</dbReference>
<evidence type="ECO:0000259" key="8">
    <source>
        <dbReference type="Pfam" id="PF02771"/>
    </source>
</evidence>
<dbReference type="SUPFAM" id="SSF56645">
    <property type="entry name" value="Acyl-CoA dehydrogenase NM domain-like"/>
    <property type="match status" value="1"/>
</dbReference>
<evidence type="ECO:0000256" key="1">
    <source>
        <dbReference type="ARBA" id="ARBA00001974"/>
    </source>
</evidence>
<dbReference type="Proteomes" id="UP000252355">
    <property type="component" value="Unassembled WGS sequence"/>
</dbReference>
<dbReference type="Pfam" id="PF02771">
    <property type="entry name" value="Acyl-CoA_dh_N"/>
    <property type="match status" value="1"/>
</dbReference>
<dbReference type="SUPFAM" id="SSF47203">
    <property type="entry name" value="Acyl-CoA dehydrogenase C-terminal domain-like"/>
    <property type="match status" value="1"/>
</dbReference>
<evidence type="ECO:0000259" key="6">
    <source>
        <dbReference type="Pfam" id="PF00441"/>
    </source>
</evidence>
<dbReference type="InterPro" id="IPR046373">
    <property type="entry name" value="Acyl-CoA_Oxase/DH_mid-dom_sf"/>
</dbReference>
<feature type="domain" description="Acyl-CoA dehydrogenase/oxidase C-terminal" evidence="6">
    <location>
        <begin position="237"/>
        <end position="377"/>
    </location>
</feature>
<dbReference type="AlphaFoldDB" id="A0A367ZWM4"/>
<evidence type="ECO:0000256" key="4">
    <source>
        <dbReference type="ARBA" id="ARBA00022827"/>
    </source>
</evidence>
<dbReference type="InterPro" id="IPR009075">
    <property type="entry name" value="AcylCo_DH/oxidase_C"/>
</dbReference>
<dbReference type="EMBL" id="QOQW01000001">
    <property type="protein sequence ID" value="RCK81752.1"/>
    <property type="molecule type" value="Genomic_DNA"/>
</dbReference>
<feature type="domain" description="Acyl-CoA dehydrogenase/oxidase N-terminal" evidence="8">
    <location>
        <begin position="7"/>
        <end position="91"/>
    </location>
</feature>
<dbReference type="PANTHER" id="PTHR43884:SF12">
    <property type="entry name" value="ISOVALERYL-COA DEHYDROGENASE, MITOCHONDRIAL-RELATED"/>
    <property type="match status" value="1"/>
</dbReference>
<evidence type="ECO:0000313" key="9">
    <source>
        <dbReference type="EMBL" id="RCK81752.1"/>
    </source>
</evidence>
<dbReference type="InterPro" id="IPR037069">
    <property type="entry name" value="AcylCoA_DH/ox_N_sf"/>
</dbReference>
<dbReference type="InterPro" id="IPR036250">
    <property type="entry name" value="AcylCo_DH-like_C"/>
</dbReference>
<proteinExistence type="inferred from homology"/>